<evidence type="ECO:0000256" key="2">
    <source>
        <dbReference type="SAM" id="SignalP"/>
    </source>
</evidence>
<organism evidence="3 4">
    <name type="scientific">Nepenthes gracilis</name>
    <name type="common">Slender pitcher plant</name>
    <dbReference type="NCBI Taxonomy" id="150966"/>
    <lineage>
        <taxon>Eukaryota</taxon>
        <taxon>Viridiplantae</taxon>
        <taxon>Streptophyta</taxon>
        <taxon>Embryophyta</taxon>
        <taxon>Tracheophyta</taxon>
        <taxon>Spermatophyta</taxon>
        <taxon>Magnoliopsida</taxon>
        <taxon>eudicotyledons</taxon>
        <taxon>Gunneridae</taxon>
        <taxon>Pentapetalae</taxon>
        <taxon>Caryophyllales</taxon>
        <taxon>Nepenthaceae</taxon>
        <taxon>Nepenthes</taxon>
    </lineage>
</organism>
<evidence type="ECO:0000256" key="1">
    <source>
        <dbReference type="SAM" id="Phobius"/>
    </source>
</evidence>
<comment type="caution">
    <text evidence="3">The sequence shown here is derived from an EMBL/GenBank/DDBJ whole genome shotgun (WGS) entry which is preliminary data.</text>
</comment>
<protein>
    <recommendedName>
        <fullName evidence="5">Secreted protein</fullName>
    </recommendedName>
</protein>
<name>A0AAD3XT21_NEPGR</name>
<sequence length="93" mass="9862">MLLRRWAVLMLWGLLGRFLDGSRSGYCVCRSTGLRPDGLRLYLPPGCSGIVMELICCGDVVIIFSLLGVGLSAVMLADPSATKSLLFRGAAGG</sequence>
<feature type="signal peptide" evidence="2">
    <location>
        <begin position="1"/>
        <end position="24"/>
    </location>
</feature>
<keyword evidence="2" id="KW-0732">Signal</keyword>
<feature type="transmembrane region" description="Helical" evidence="1">
    <location>
        <begin position="49"/>
        <end position="77"/>
    </location>
</feature>
<evidence type="ECO:0000313" key="3">
    <source>
        <dbReference type="EMBL" id="GMH16153.1"/>
    </source>
</evidence>
<reference evidence="3" key="1">
    <citation type="submission" date="2023-05" db="EMBL/GenBank/DDBJ databases">
        <title>Nepenthes gracilis genome sequencing.</title>
        <authorList>
            <person name="Fukushima K."/>
        </authorList>
    </citation>
    <scope>NUCLEOTIDE SEQUENCE</scope>
    <source>
        <strain evidence="3">SING2019-196</strain>
    </source>
</reference>
<dbReference type="AlphaFoldDB" id="A0AAD3XT21"/>
<dbReference type="EMBL" id="BSYO01000016">
    <property type="protein sequence ID" value="GMH16153.1"/>
    <property type="molecule type" value="Genomic_DNA"/>
</dbReference>
<keyword evidence="1" id="KW-0472">Membrane</keyword>
<dbReference type="Proteomes" id="UP001279734">
    <property type="component" value="Unassembled WGS sequence"/>
</dbReference>
<evidence type="ECO:0000313" key="4">
    <source>
        <dbReference type="Proteomes" id="UP001279734"/>
    </source>
</evidence>
<gene>
    <name evidence="3" type="ORF">Nepgr_017994</name>
</gene>
<accession>A0AAD3XT21</accession>
<keyword evidence="1" id="KW-0812">Transmembrane</keyword>
<evidence type="ECO:0008006" key="5">
    <source>
        <dbReference type="Google" id="ProtNLM"/>
    </source>
</evidence>
<proteinExistence type="predicted"/>
<keyword evidence="1" id="KW-1133">Transmembrane helix</keyword>
<feature type="chain" id="PRO_5042074297" description="Secreted protein" evidence="2">
    <location>
        <begin position="25"/>
        <end position="93"/>
    </location>
</feature>
<keyword evidence="4" id="KW-1185">Reference proteome</keyword>